<name>A0A0L0T0W3_ALLM3</name>
<dbReference type="AlphaFoldDB" id="A0A0L0T0W3"/>
<sequence length="221" mass="22814">MSGTSPSFSALAATFCADLDKLFDSVVSLDPAAEERSAAQLDASAAILRHRLAAAVAKTTLSTEIEIQQLSVKIANQEATLASLTGKLHSWRRTLAEHEAAAQAAIQARTSAPRDASTSGAPKATLPTPATENSAADVRMTEAASASGESSTSSSDEDEDEESESDVDVMDVDVQDLVDPVLLGTDESDVASLASQATGTASALAAALDEEDDEDESEDDL</sequence>
<feature type="compositionally biased region" description="Acidic residues" evidence="1">
    <location>
        <begin position="208"/>
        <end position="221"/>
    </location>
</feature>
<organism evidence="2 3">
    <name type="scientific">Allomyces macrogynus (strain ATCC 38327)</name>
    <name type="common">Allomyces javanicus var. macrogynus</name>
    <dbReference type="NCBI Taxonomy" id="578462"/>
    <lineage>
        <taxon>Eukaryota</taxon>
        <taxon>Fungi</taxon>
        <taxon>Fungi incertae sedis</taxon>
        <taxon>Blastocladiomycota</taxon>
        <taxon>Blastocladiomycetes</taxon>
        <taxon>Blastocladiales</taxon>
        <taxon>Blastocladiaceae</taxon>
        <taxon>Allomyces</taxon>
    </lineage>
</organism>
<feature type="region of interest" description="Disordered" evidence="1">
    <location>
        <begin position="195"/>
        <end position="221"/>
    </location>
</feature>
<gene>
    <name evidence="2" type="ORF">AMAG_12897</name>
</gene>
<evidence type="ECO:0000256" key="1">
    <source>
        <dbReference type="SAM" id="MobiDB-lite"/>
    </source>
</evidence>
<reference evidence="3" key="2">
    <citation type="submission" date="2009-11" db="EMBL/GenBank/DDBJ databases">
        <title>The Genome Sequence of Allomyces macrogynus strain ATCC 38327.</title>
        <authorList>
            <consortium name="The Broad Institute Genome Sequencing Platform"/>
            <person name="Russ C."/>
            <person name="Cuomo C."/>
            <person name="Shea T."/>
            <person name="Young S.K."/>
            <person name="Zeng Q."/>
            <person name="Koehrsen M."/>
            <person name="Haas B."/>
            <person name="Borodovsky M."/>
            <person name="Guigo R."/>
            <person name="Alvarado L."/>
            <person name="Berlin A."/>
            <person name="Borenstein D."/>
            <person name="Chen Z."/>
            <person name="Engels R."/>
            <person name="Freedman E."/>
            <person name="Gellesch M."/>
            <person name="Goldberg J."/>
            <person name="Griggs A."/>
            <person name="Gujja S."/>
            <person name="Heiman D."/>
            <person name="Hepburn T."/>
            <person name="Howarth C."/>
            <person name="Jen D."/>
            <person name="Larson L."/>
            <person name="Lewis B."/>
            <person name="Mehta T."/>
            <person name="Park D."/>
            <person name="Pearson M."/>
            <person name="Roberts A."/>
            <person name="Saif S."/>
            <person name="Shenoy N."/>
            <person name="Sisk P."/>
            <person name="Stolte C."/>
            <person name="Sykes S."/>
            <person name="Walk T."/>
            <person name="White J."/>
            <person name="Yandava C."/>
            <person name="Burger G."/>
            <person name="Gray M.W."/>
            <person name="Holland P.W.H."/>
            <person name="King N."/>
            <person name="Lang F.B.F."/>
            <person name="Roger A.J."/>
            <person name="Ruiz-Trillo I."/>
            <person name="Lander E."/>
            <person name="Nusbaum C."/>
        </authorList>
    </citation>
    <scope>NUCLEOTIDE SEQUENCE [LARGE SCALE GENOMIC DNA]</scope>
    <source>
        <strain evidence="3">ATCC 38327</strain>
    </source>
</reference>
<dbReference type="OrthoDB" id="10542492at2759"/>
<dbReference type="EMBL" id="GG745356">
    <property type="protein sequence ID" value="KNE68219.1"/>
    <property type="molecule type" value="Genomic_DNA"/>
</dbReference>
<keyword evidence="3" id="KW-1185">Reference proteome</keyword>
<feature type="compositionally biased region" description="Low complexity" evidence="1">
    <location>
        <begin position="195"/>
        <end position="207"/>
    </location>
</feature>
<dbReference type="Proteomes" id="UP000054350">
    <property type="component" value="Unassembled WGS sequence"/>
</dbReference>
<feature type="region of interest" description="Disordered" evidence="1">
    <location>
        <begin position="102"/>
        <end position="183"/>
    </location>
</feature>
<feature type="compositionally biased region" description="Low complexity" evidence="1">
    <location>
        <begin position="145"/>
        <end position="154"/>
    </location>
</feature>
<accession>A0A0L0T0W3</accession>
<dbReference type="VEuPathDB" id="FungiDB:AMAG_12897"/>
<reference evidence="2 3" key="1">
    <citation type="submission" date="2009-11" db="EMBL/GenBank/DDBJ databases">
        <title>Annotation of Allomyces macrogynus ATCC 38327.</title>
        <authorList>
            <consortium name="The Broad Institute Genome Sequencing Platform"/>
            <person name="Russ C."/>
            <person name="Cuomo C."/>
            <person name="Burger G."/>
            <person name="Gray M.W."/>
            <person name="Holland P.W.H."/>
            <person name="King N."/>
            <person name="Lang F.B.F."/>
            <person name="Roger A.J."/>
            <person name="Ruiz-Trillo I."/>
            <person name="Young S.K."/>
            <person name="Zeng Q."/>
            <person name="Gargeya S."/>
            <person name="Fitzgerald M."/>
            <person name="Haas B."/>
            <person name="Abouelleil A."/>
            <person name="Alvarado L."/>
            <person name="Arachchi H.M."/>
            <person name="Berlin A."/>
            <person name="Chapman S.B."/>
            <person name="Gearin G."/>
            <person name="Goldberg J."/>
            <person name="Griggs A."/>
            <person name="Gujja S."/>
            <person name="Hansen M."/>
            <person name="Heiman D."/>
            <person name="Howarth C."/>
            <person name="Larimer J."/>
            <person name="Lui A."/>
            <person name="MacDonald P.J.P."/>
            <person name="McCowen C."/>
            <person name="Montmayeur A."/>
            <person name="Murphy C."/>
            <person name="Neiman D."/>
            <person name="Pearson M."/>
            <person name="Priest M."/>
            <person name="Roberts A."/>
            <person name="Saif S."/>
            <person name="Shea T."/>
            <person name="Sisk P."/>
            <person name="Stolte C."/>
            <person name="Sykes S."/>
            <person name="Wortman J."/>
            <person name="Nusbaum C."/>
            <person name="Birren B."/>
        </authorList>
    </citation>
    <scope>NUCLEOTIDE SEQUENCE [LARGE SCALE GENOMIC DNA]</scope>
    <source>
        <strain evidence="2 3">ATCC 38327</strain>
    </source>
</reference>
<protein>
    <submittedName>
        <fullName evidence="2">Uncharacterized protein</fullName>
    </submittedName>
</protein>
<evidence type="ECO:0000313" key="2">
    <source>
        <dbReference type="EMBL" id="KNE68219.1"/>
    </source>
</evidence>
<feature type="compositionally biased region" description="Acidic residues" evidence="1">
    <location>
        <begin position="155"/>
        <end position="176"/>
    </location>
</feature>
<evidence type="ECO:0000313" key="3">
    <source>
        <dbReference type="Proteomes" id="UP000054350"/>
    </source>
</evidence>
<proteinExistence type="predicted"/>